<dbReference type="EMBL" id="BASE01000017">
    <property type="protein sequence ID" value="GAM12649.1"/>
    <property type="molecule type" value="Genomic_DNA"/>
</dbReference>
<evidence type="ECO:0000313" key="1">
    <source>
        <dbReference type="EMBL" id="GAM12649.1"/>
    </source>
</evidence>
<protein>
    <submittedName>
        <fullName evidence="1">Uncharacterized protein</fullName>
    </submittedName>
</protein>
<reference evidence="1 2" key="1">
    <citation type="submission" date="2013-06" db="EMBL/GenBank/DDBJ databases">
        <title>Whole genome shotgun sequence of Bacillus selenatarsenatis SF-1.</title>
        <authorList>
            <person name="Kuroda M."/>
            <person name="Sei K."/>
            <person name="Yamashita M."/>
            <person name="Ike M."/>
        </authorList>
    </citation>
    <scope>NUCLEOTIDE SEQUENCE [LARGE SCALE GENOMIC DNA]</scope>
    <source>
        <strain evidence="1 2">SF-1</strain>
    </source>
</reference>
<dbReference type="Proteomes" id="UP000031014">
    <property type="component" value="Unassembled WGS sequence"/>
</dbReference>
<comment type="caution">
    <text evidence="1">The sequence shown here is derived from an EMBL/GenBank/DDBJ whole genome shotgun (WGS) entry which is preliminary data.</text>
</comment>
<sequence length="47" mass="4964">MPSLDLEKPGIATKGVYDSAFIHSGGCRLFIMEKKGQAGNAGMPCHV</sequence>
<dbReference type="AlphaFoldDB" id="A0A0A8X073"/>
<accession>A0A0A8X073</accession>
<name>A0A0A8X073_MESS1</name>
<evidence type="ECO:0000313" key="2">
    <source>
        <dbReference type="Proteomes" id="UP000031014"/>
    </source>
</evidence>
<proteinExistence type="predicted"/>
<keyword evidence="2" id="KW-1185">Reference proteome</keyword>
<organism evidence="1 2">
    <name type="scientific">Mesobacillus selenatarsenatis (strain DSM 18680 / JCM 14380 / FERM P-15431 / SF-1)</name>
    <dbReference type="NCBI Taxonomy" id="1321606"/>
    <lineage>
        <taxon>Bacteria</taxon>
        <taxon>Bacillati</taxon>
        <taxon>Bacillota</taxon>
        <taxon>Bacilli</taxon>
        <taxon>Bacillales</taxon>
        <taxon>Bacillaceae</taxon>
        <taxon>Mesobacillus</taxon>
    </lineage>
</organism>
<gene>
    <name evidence="1" type="ORF">SAMD00020551_0784</name>
</gene>